<feature type="region of interest" description="Disordered" evidence="1">
    <location>
        <begin position="67"/>
        <end position="87"/>
    </location>
</feature>
<evidence type="ECO:0000313" key="3">
    <source>
        <dbReference type="Proteomes" id="UP000297716"/>
    </source>
</evidence>
<protein>
    <submittedName>
        <fullName evidence="2">Uncharacterized protein</fullName>
    </submittedName>
</protein>
<comment type="caution">
    <text evidence="2">The sequence shown here is derived from an EMBL/GenBank/DDBJ whole genome shotgun (WGS) entry which is preliminary data.</text>
</comment>
<dbReference type="OrthoDB" id="4754535at2759"/>
<evidence type="ECO:0000256" key="1">
    <source>
        <dbReference type="SAM" id="MobiDB-lite"/>
    </source>
</evidence>
<dbReference type="Proteomes" id="UP000297716">
    <property type="component" value="Unassembled WGS sequence"/>
</dbReference>
<name>A0A4Z0YUU7_9PEZI</name>
<organism evidence="2 3">
    <name type="scientific">Xylaria hypoxylon</name>
    <dbReference type="NCBI Taxonomy" id="37992"/>
    <lineage>
        <taxon>Eukaryota</taxon>
        <taxon>Fungi</taxon>
        <taxon>Dikarya</taxon>
        <taxon>Ascomycota</taxon>
        <taxon>Pezizomycotina</taxon>
        <taxon>Sordariomycetes</taxon>
        <taxon>Xylariomycetidae</taxon>
        <taxon>Xylariales</taxon>
        <taxon>Xylariaceae</taxon>
        <taxon>Xylaria</taxon>
    </lineage>
</organism>
<reference evidence="2 3" key="1">
    <citation type="submission" date="2019-03" db="EMBL/GenBank/DDBJ databases">
        <title>Draft genome sequence of Xylaria hypoxylon DSM 108379, a ubiquitous saprotrophic-parasitic fungi on hardwood.</title>
        <authorList>
            <person name="Buettner E."/>
            <person name="Leonhardt S."/>
            <person name="Gebauer A.M."/>
            <person name="Liers C."/>
            <person name="Hofrichter M."/>
            <person name="Kellner H."/>
        </authorList>
    </citation>
    <scope>NUCLEOTIDE SEQUENCE [LARGE SCALE GENOMIC DNA]</scope>
    <source>
        <strain evidence="2 3">DSM 108379</strain>
    </source>
</reference>
<feature type="compositionally biased region" description="Polar residues" evidence="1">
    <location>
        <begin position="132"/>
        <end position="146"/>
    </location>
</feature>
<evidence type="ECO:0000313" key="2">
    <source>
        <dbReference type="EMBL" id="TGJ83181.1"/>
    </source>
</evidence>
<proteinExistence type="predicted"/>
<accession>A0A4Z0YUU7</accession>
<dbReference type="EMBL" id="SKBN01000102">
    <property type="protein sequence ID" value="TGJ83181.1"/>
    <property type="molecule type" value="Genomic_DNA"/>
</dbReference>
<keyword evidence="3" id="KW-1185">Reference proteome</keyword>
<feature type="region of interest" description="Disordered" evidence="1">
    <location>
        <begin position="129"/>
        <end position="184"/>
    </location>
</feature>
<gene>
    <name evidence="2" type="ORF">E0Z10_g5583</name>
</gene>
<feature type="compositionally biased region" description="Basic and acidic residues" evidence="1">
    <location>
        <begin position="167"/>
        <end position="177"/>
    </location>
</feature>
<dbReference type="AlphaFoldDB" id="A0A4Z0YUU7"/>
<feature type="compositionally biased region" description="Basic and acidic residues" evidence="1">
    <location>
        <begin position="68"/>
        <end position="78"/>
    </location>
</feature>
<sequence length="184" mass="20312">MSNGSGWYKDADRTYYADQHGRPMVVKAKGYQYHSPEMNIPTYPEVLDGRYKSSSAAPTAIRLVGSEHSGRGHVDHPASKPSVLGVSRPGISTDVYRDAKAQFAAAGPSTSAYDRDYHDYKARGQLDAATGKSYTSWKSSSYVQPTQEEKRYHPDAWGGRPLQTQEWHQEGSRRASDAARAAQA</sequence>